<feature type="transmembrane region" description="Helical" evidence="2">
    <location>
        <begin position="51"/>
        <end position="70"/>
    </location>
</feature>
<evidence type="ECO:0000313" key="4">
    <source>
        <dbReference type="Proteomes" id="UP000649753"/>
    </source>
</evidence>
<dbReference type="InterPro" id="IPR047789">
    <property type="entry name" value="CU044_5270-like"/>
</dbReference>
<comment type="caution">
    <text evidence="3">The sequence shown here is derived from an EMBL/GenBank/DDBJ whole genome shotgun (WGS) entry which is preliminary data.</text>
</comment>
<name>A0A927QVG4_9ACTN</name>
<keyword evidence="4" id="KW-1185">Reference proteome</keyword>
<dbReference type="EMBL" id="JADBEB010000001">
    <property type="protein sequence ID" value="MBE1485700.1"/>
    <property type="molecule type" value="Genomic_DNA"/>
</dbReference>
<keyword evidence="2" id="KW-0812">Transmembrane</keyword>
<evidence type="ECO:0000256" key="1">
    <source>
        <dbReference type="SAM" id="MobiDB-lite"/>
    </source>
</evidence>
<protein>
    <recommendedName>
        <fullName evidence="5">CU044_5270 family protein</fullName>
    </recommendedName>
</protein>
<keyword evidence="2" id="KW-0472">Membrane</keyword>
<proteinExistence type="predicted"/>
<evidence type="ECO:0008006" key="5">
    <source>
        <dbReference type="Google" id="ProtNLM"/>
    </source>
</evidence>
<dbReference type="RefSeq" id="WP_192765845.1">
    <property type="nucleotide sequence ID" value="NZ_JADBEB010000001.1"/>
</dbReference>
<feature type="compositionally biased region" description="Basic and acidic residues" evidence="1">
    <location>
        <begin position="12"/>
        <end position="25"/>
    </location>
</feature>
<organism evidence="3 4">
    <name type="scientific">Plantactinospora soyae</name>
    <dbReference type="NCBI Taxonomy" id="1544732"/>
    <lineage>
        <taxon>Bacteria</taxon>
        <taxon>Bacillati</taxon>
        <taxon>Actinomycetota</taxon>
        <taxon>Actinomycetes</taxon>
        <taxon>Micromonosporales</taxon>
        <taxon>Micromonosporaceae</taxon>
        <taxon>Plantactinospora</taxon>
    </lineage>
</organism>
<feature type="region of interest" description="Disordered" evidence="1">
    <location>
        <begin position="1"/>
        <end position="43"/>
    </location>
</feature>
<reference evidence="3" key="1">
    <citation type="submission" date="2020-10" db="EMBL/GenBank/DDBJ databases">
        <title>Sequencing the genomes of 1000 actinobacteria strains.</title>
        <authorList>
            <person name="Klenk H.-P."/>
        </authorList>
    </citation>
    <scope>NUCLEOTIDE SEQUENCE</scope>
    <source>
        <strain evidence="3">DSM 46832</strain>
    </source>
</reference>
<dbReference type="Proteomes" id="UP000649753">
    <property type="component" value="Unassembled WGS sequence"/>
</dbReference>
<dbReference type="AlphaFoldDB" id="A0A927QVG4"/>
<keyword evidence="2" id="KW-1133">Transmembrane helix</keyword>
<sequence>MSNRPDVMKLLAEARPRRLDPEPGSRIDPMTITTYPRSGAGRRRAVPRRRLVLAGALPMAAALTVGALVLTSGGGAAPDRPVPGATGPSAAAPAEPRSARELLLVAAERTGTEKSDAGRYFVRSQEHGERKEVDSAKGRYGVAVRSRIERWQATRPGDQSVDLFQSIGFVPITPADEAAWKAAGSPTRWTEPAPAGHADIVHHATAGPRSVQVIPAGRDLHLAGQPVSAAELAALPADPAALKAALTTRYRRSGGTEDLRQALFFAGRDLVAGLPAPSRVRAAAYRMLADLDGVDFLGRVTDREGRSGMAVAHTRRGDSVWGQTRLIIDPQTGQALAEESWNLGTGRKAAASGTLMGWTLLLRAGYTDETPPSS</sequence>
<evidence type="ECO:0000313" key="3">
    <source>
        <dbReference type="EMBL" id="MBE1485700.1"/>
    </source>
</evidence>
<evidence type="ECO:0000256" key="2">
    <source>
        <dbReference type="SAM" id="Phobius"/>
    </source>
</evidence>
<accession>A0A927QVG4</accession>
<dbReference type="NCBIfam" id="NF038083">
    <property type="entry name" value="CU044_5270_fam"/>
    <property type="match status" value="1"/>
</dbReference>
<gene>
    <name evidence="3" type="ORF">H4W31_001338</name>
</gene>